<evidence type="ECO:0000313" key="3">
    <source>
        <dbReference type="Proteomes" id="UP001278766"/>
    </source>
</evidence>
<dbReference type="EMBL" id="JAUEPN010000006">
    <property type="protein sequence ID" value="KAK3293690.1"/>
    <property type="molecule type" value="Genomic_DNA"/>
</dbReference>
<comment type="caution">
    <text evidence="2">The sequence shown here is derived from an EMBL/GenBank/DDBJ whole genome shotgun (WGS) entry which is preliminary data.</text>
</comment>
<dbReference type="AlphaFoldDB" id="A0AAE0LQM8"/>
<feature type="chain" id="PRO_5042197741" evidence="1">
    <location>
        <begin position="20"/>
        <end position="74"/>
    </location>
</feature>
<protein>
    <submittedName>
        <fullName evidence="2">Uncharacterized protein</fullName>
    </submittedName>
</protein>
<dbReference type="Proteomes" id="UP001278766">
    <property type="component" value="Unassembled WGS sequence"/>
</dbReference>
<dbReference type="GeneID" id="87843764"/>
<keyword evidence="3" id="KW-1185">Reference proteome</keyword>
<evidence type="ECO:0000256" key="1">
    <source>
        <dbReference type="SAM" id="SignalP"/>
    </source>
</evidence>
<sequence>MQLTSFLALTFAALAVASAIPAELQERQCVSGLNRCNKRASAVIGRQCCPGLFCCGIIGPNNVCQTENTCGEPA</sequence>
<evidence type="ECO:0000313" key="2">
    <source>
        <dbReference type="EMBL" id="KAK3293690.1"/>
    </source>
</evidence>
<proteinExistence type="predicted"/>
<name>A0AAE0LQM8_9PEZI</name>
<reference evidence="2" key="2">
    <citation type="submission" date="2023-06" db="EMBL/GenBank/DDBJ databases">
        <authorList>
            <consortium name="Lawrence Berkeley National Laboratory"/>
            <person name="Haridas S."/>
            <person name="Hensen N."/>
            <person name="Bonometti L."/>
            <person name="Westerberg I."/>
            <person name="Brannstrom I.O."/>
            <person name="Guillou S."/>
            <person name="Cros-Aarteil S."/>
            <person name="Calhoun S."/>
            <person name="Kuo A."/>
            <person name="Mondo S."/>
            <person name="Pangilinan J."/>
            <person name="Riley R."/>
            <person name="Labutti K."/>
            <person name="Andreopoulos B."/>
            <person name="Lipzen A."/>
            <person name="Chen C."/>
            <person name="Yanf M."/>
            <person name="Daum C."/>
            <person name="Ng V."/>
            <person name="Clum A."/>
            <person name="Steindorff A."/>
            <person name="Ohm R."/>
            <person name="Martin F."/>
            <person name="Silar P."/>
            <person name="Natvig D."/>
            <person name="Lalanne C."/>
            <person name="Gautier V."/>
            <person name="Ament-Velasquez S.L."/>
            <person name="Kruys A."/>
            <person name="Hutchinson M.I."/>
            <person name="Powell A.J."/>
            <person name="Barry K."/>
            <person name="Miller A.N."/>
            <person name="Grigoriev I.V."/>
            <person name="Debuchy R."/>
            <person name="Gladieux P."/>
            <person name="Thoren M.H."/>
            <person name="Johannesson H."/>
        </authorList>
    </citation>
    <scope>NUCLEOTIDE SEQUENCE</scope>
    <source>
        <strain evidence="2">CBS 168.71</strain>
    </source>
</reference>
<keyword evidence="1" id="KW-0732">Signal</keyword>
<feature type="signal peptide" evidence="1">
    <location>
        <begin position="1"/>
        <end position="19"/>
    </location>
</feature>
<dbReference type="RefSeq" id="XP_062657204.1">
    <property type="nucleotide sequence ID" value="XM_062806816.1"/>
</dbReference>
<reference evidence="2" key="1">
    <citation type="journal article" date="2023" name="Mol. Phylogenet. Evol.">
        <title>Genome-scale phylogeny and comparative genomics of the fungal order Sordariales.</title>
        <authorList>
            <person name="Hensen N."/>
            <person name="Bonometti L."/>
            <person name="Westerberg I."/>
            <person name="Brannstrom I.O."/>
            <person name="Guillou S."/>
            <person name="Cros-Aarteil S."/>
            <person name="Calhoun S."/>
            <person name="Haridas S."/>
            <person name="Kuo A."/>
            <person name="Mondo S."/>
            <person name="Pangilinan J."/>
            <person name="Riley R."/>
            <person name="LaButti K."/>
            <person name="Andreopoulos B."/>
            <person name="Lipzen A."/>
            <person name="Chen C."/>
            <person name="Yan M."/>
            <person name="Daum C."/>
            <person name="Ng V."/>
            <person name="Clum A."/>
            <person name="Steindorff A."/>
            <person name="Ohm R.A."/>
            <person name="Martin F."/>
            <person name="Silar P."/>
            <person name="Natvig D.O."/>
            <person name="Lalanne C."/>
            <person name="Gautier V."/>
            <person name="Ament-Velasquez S.L."/>
            <person name="Kruys A."/>
            <person name="Hutchinson M.I."/>
            <person name="Powell A.J."/>
            <person name="Barry K."/>
            <person name="Miller A.N."/>
            <person name="Grigoriev I.V."/>
            <person name="Debuchy R."/>
            <person name="Gladieux P."/>
            <person name="Hiltunen Thoren M."/>
            <person name="Johannesson H."/>
        </authorList>
    </citation>
    <scope>NUCLEOTIDE SEQUENCE</scope>
    <source>
        <strain evidence="2">CBS 168.71</strain>
    </source>
</reference>
<accession>A0AAE0LQM8</accession>
<gene>
    <name evidence="2" type="ORF">B0H64DRAFT_444936</name>
</gene>
<organism evidence="2 3">
    <name type="scientific">Chaetomium fimeti</name>
    <dbReference type="NCBI Taxonomy" id="1854472"/>
    <lineage>
        <taxon>Eukaryota</taxon>
        <taxon>Fungi</taxon>
        <taxon>Dikarya</taxon>
        <taxon>Ascomycota</taxon>
        <taxon>Pezizomycotina</taxon>
        <taxon>Sordariomycetes</taxon>
        <taxon>Sordariomycetidae</taxon>
        <taxon>Sordariales</taxon>
        <taxon>Chaetomiaceae</taxon>
        <taxon>Chaetomium</taxon>
    </lineage>
</organism>